<reference evidence="13 14" key="1">
    <citation type="submission" date="2020-07" db="EMBL/GenBank/DDBJ databases">
        <title>Genomic Encyclopedia of Type Strains, Phase III (KMG-III): the genomes of soil and plant-associated and newly described type strains.</title>
        <authorList>
            <person name="Whitman W."/>
        </authorList>
    </citation>
    <scope>NUCLEOTIDE SEQUENCE [LARGE SCALE GENOMIC DNA]</scope>
    <source>
        <strain evidence="13 14">CECT 8576</strain>
    </source>
</reference>
<evidence type="ECO:0000256" key="6">
    <source>
        <dbReference type="ARBA" id="ARBA00013449"/>
    </source>
</evidence>
<gene>
    <name evidence="13" type="ORF">FHR84_000800</name>
</gene>
<protein>
    <recommendedName>
        <fullName evidence="6">Phthiocerol/phthiodiolone dimycocerosyl transferase</fullName>
        <ecNumber evidence="5">2.3.1.282</ecNumber>
    </recommendedName>
    <alternativeName>
        <fullName evidence="11">Acyltransferase PapA5</fullName>
    </alternativeName>
    <alternativeName>
        <fullName evidence="9">Phthiocerol/phthiodiolone O-acyltransferase</fullName>
    </alternativeName>
    <alternativeName>
        <fullName evidence="10">Polyketide synthase-associated protein A5</fullName>
    </alternativeName>
</protein>
<accession>A0A852Z1G7</accession>
<keyword evidence="8" id="KW-0012">Acyltransferase</keyword>
<evidence type="ECO:0000256" key="10">
    <source>
        <dbReference type="ARBA" id="ARBA00032317"/>
    </source>
</evidence>
<comment type="similarity">
    <text evidence="4">Belongs to the acyltransferase PapA5 family.</text>
</comment>
<sequence>MADTAERPLAGTEETHARYGTPTVVSYHVNGPLDRDLLDTAVRLLPRHHPVLTAHISHPPRGPMLRATNRPAPALDVNLDTDQATRLFTDEEPLFRPTLQPHGPTQHTLYLAVHHAVSDGASVLALHRLLWNIYTHLVTGETWTPPEPDHVLPDPIEPRFTTNITEKHLSDYISRTSSPQPGTEIPPDTDTAENGLHHHHLTIPPNEAATLTNTARKHGLGTNALLFGALAAAARHHITPHHRPLPVTYPLPIDLRPFTEPPTPDDHMCAAIATTYPQVHATIRDTPAELGKSLWDSVSATIANNEFRYELAGFSDLWKRHQQHRPTLLISSLLGRCRSLPLPDELSTAEPSFPVEPPTTCPAVGIGNAPDGTIGLDVLHRRRHYTREHARRFAHTVREHVQNATAEAQEEL</sequence>
<evidence type="ECO:0000256" key="2">
    <source>
        <dbReference type="ARBA" id="ARBA00000625"/>
    </source>
</evidence>
<dbReference type="GO" id="GO:0016746">
    <property type="term" value="F:acyltransferase activity"/>
    <property type="evidence" value="ECO:0007669"/>
    <property type="project" value="UniProtKB-KW"/>
</dbReference>
<dbReference type="EMBL" id="JACBYW010000001">
    <property type="protein sequence ID" value="NYH77486.1"/>
    <property type="molecule type" value="Genomic_DNA"/>
</dbReference>
<dbReference type="EC" id="2.3.1.282" evidence="5"/>
<dbReference type="InterPro" id="IPR052058">
    <property type="entry name" value="Alcohol_O-acetyltransferase"/>
</dbReference>
<evidence type="ECO:0000313" key="14">
    <source>
        <dbReference type="Proteomes" id="UP000548304"/>
    </source>
</evidence>
<comment type="caution">
    <text evidence="13">The sequence shown here is derived from an EMBL/GenBank/DDBJ whole genome shotgun (WGS) entry which is preliminary data.</text>
</comment>
<keyword evidence="7" id="KW-0808">Transferase</keyword>
<keyword evidence="14" id="KW-1185">Reference proteome</keyword>
<proteinExistence type="inferred from homology"/>
<evidence type="ECO:0000313" key="13">
    <source>
        <dbReference type="EMBL" id="NYH77486.1"/>
    </source>
</evidence>
<dbReference type="PANTHER" id="PTHR28037:SF1">
    <property type="entry name" value="ALCOHOL O-ACETYLTRANSFERASE 1-RELATED"/>
    <property type="match status" value="1"/>
</dbReference>
<dbReference type="Pfam" id="PF16911">
    <property type="entry name" value="PapA_C"/>
    <property type="match status" value="1"/>
</dbReference>
<comment type="catalytic activity">
    <reaction evidence="3">
        <text>2 a mycocerosyl-[mycocerosic acid synthase] + a phthiodiolone = a dimycocerosyl phthiodiolone + 2 holo-[mycocerosic acid synthase].</text>
        <dbReference type="EC" id="2.3.1.282"/>
    </reaction>
</comment>
<evidence type="ECO:0000256" key="4">
    <source>
        <dbReference type="ARBA" id="ARBA00006558"/>
    </source>
</evidence>
<dbReference type="PANTHER" id="PTHR28037">
    <property type="entry name" value="ALCOHOL O-ACETYLTRANSFERASE 1-RELATED"/>
    <property type="match status" value="1"/>
</dbReference>
<dbReference type="InterPro" id="IPR031641">
    <property type="entry name" value="PapA_C"/>
</dbReference>
<feature type="domain" description="Phthiocerol/phthiodiolone dimycocerosyl transferase C-terminal" evidence="12">
    <location>
        <begin position="198"/>
        <end position="349"/>
    </location>
</feature>
<evidence type="ECO:0000256" key="9">
    <source>
        <dbReference type="ARBA" id="ARBA00030465"/>
    </source>
</evidence>
<evidence type="ECO:0000256" key="5">
    <source>
        <dbReference type="ARBA" id="ARBA00012866"/>
    </source>
</evidence>
<evidence type="ECO:0000256" key="11">
    <source>
        <dbReference type="ARBA" id="ARBA00033407"/>
    </source>
</evidence>
<dbReference type="Gene3D" id="3.30.559.30">
    <property type="entry name" value="Nonribosomal peptide synthetase, condensation domain"/>
    <property type="match status" value="1"/>
</dbReference>
<evidence type="ECO:0000256" key="1">
    <source>
        <dbReference type="ARBA" id="ARBA00000026"/>
    </source>
</evidence>
<dbReference type="SUPFAM" id="SSF52777">
    <property type="entry name" value="CoA-dependent acyltransferases"/>
    <property type="match status" value="2"/>
</dbReference>
<evidence type="ECO:0000259" key="12">
    <source>
        <dbReference type="Pfam" id="PF16911"/>
    </source>
</evidence>
<dbReference type="Gene3D" id="3.30.559.10">
    <property type="entry name" value="Chloramphenicol acetyltransferase-like domain"/>
    <property type="match status" value="1"/>
</dbReference>
<dbReference type="AlphaFoldDB" id="A0A852Z1G7"/>
<dbReference type="Proteomes" id="UP000548304">
    <property type="component" value="Unassembled WGS sequence"/>
</dbReference>
<dbReference type="InterPro" id="IPR023213">
    <property type="entry name" value="CAT-like_dom_sf"/>
</dbReference>
<name>A0A852Z1G7_9ACTN</name>
<dbReference type="RefSeq" id="WP_179534015.1">
    <property type="nucleotide sequence ID" value="NZ_JACBYW010000001.1"/>
</dbReference>
<organism evidence="13 14">
    <name type="scientific">Actinopolyspora biskrensis</name>
    <dbReference type="NCBI Taxonomy" id="1470178"/>
    <lineage>
        <taxon>Bacteria</taxon>
        <taxon>Bacillati</taxon>
        <taxon>Actinomycetota</taxon>
        <taxon>Actinomycetes</taxon>
        <taxon>Actinopolysporales</taxon>
        <taxon>Actinopolysporaceae</taxon>
        <taxon>Actinopolyspora</taxon>
    </lineage>
</organism>
<evidence type="ECO:0000256" key="3">
    <source>
        <dbReference type="ARBA" id="ARBA00001907"/>
    </source>
</evidence>
<evidence type="ECO:0000256" key="8">
    <source>
        <dbReference type="ARBA" id="ARBA00023315"/>
    </source>
</evidence>
<comment type="catalytic activity">
    <reaction evidence="2">
        <text>2 a mycocerosyl-[mycocerosic acid synthase] + a phenolphthiocerol = a dimycocerosyl phenolphthiocerol + 2 holo-[mycocerosic acid synthase].</text>
        <dbReference type="EC" id="2.3.1.282"/>
    </reaction>
</comment>
<evidence type="ECO:0000256" key="7">
    <source>
        <dbReference type="ARBA" id="ARBA00022679"/>
    </source>
</evidence>
<comment type="catalytic activity">
    <reaction evidence="1">
        <text>2 a mycocerosyl-[mycocerosic acid synthase] + a phthiocerol = a dimycocerosyl phthiocerol + 2 holo-[mycocerosic acid synthase].</text>
        <dbReference type="EC" id="2.3.1.282"/>
    </reaction>
</comment>